<accession>A0A2Z2NID0</accession>
<name>A0A2Z2NID0_9GAMM</name>
<dbReference type="KEGG" id="gai:IMCC3135_04865"/>
<keyword evidence="3" id="KW-0238">DNA-binding</keyword>
<dbReference type="OrthoDB" id="9801717at2"/>
<dbReference type="Pfam" id="PF00589">
    <property type="entry name" value="Phage_integrase"/>
    <property type="match status" value="1"/>
</dbReference>
<dbReference type="Proteomes" id="UP000250079">
    <property type="component" value="Chromosome"/>
</dbReference>
<dbReference type="SUPFAM" id="SSF56349">
    <property type="entry name" value="DNA breaking-rejoining enzymes"/>
    <property type="match status" value="1"/>
</dbReference>
<dbReference type="GO" id="GO:0003677">
    <property type="term" value="F:DNA binding"/>
    <property type="evidence" value="ECO:0007669"/>
    <property type="project" value="UniProtKB-KW"/>
</dbReference>
<reference evidence="6 7" key="1">
    <citation type="submission" date="2016-12" db="EMBL/GenBank/DDBJ databases">
        <authorList>
            <person name="Song W.-J."/>
            <person name="Kurnit D.M."/>
        </authorList>
    </citation>
    <scope>NUCLEOTIDE SEQUENCE [LARGE SCALE GENOMIC DNA]</scope>
    <source>
        <strain evidence="6 7">IMCC3135</strain>
    </source>
</reference>
<dbReference type="InterPro" id="IPR050090">
    <property type="entry name" value="Tyrosine_recombinase_XerCD"/>
</dbReference>
<evidence type="ECO:0000256" key="3">
    <source>
        <dbReference type="ARBA" id="ARBA00023125"/>
    </source>
</evidence>
<dbReference type="PROSITE" id="PS51898">
    <property type="entry name" value="TYR_RECOMBINASE"/>
    <property type="match status" value="1"/>
</dbReference>
<gene>
    <name evidence="6" type="primary">xerD_3</name>
    <name evidence="6" type="ORF">IMCC3135_04865</name>
</gene>
<dbReference type="PANTHER" id="PTHR30349:SF41">
    <property type="entry name" value="INTEGRASE_RECOMBINASE PROTEIN MJ0367-RELATED"/>
    <property type="match status" value="1"/>
</dbReference>
<dbReference type="GO" id="GO:0006310">
    <property type="term" value="P:DNA recombination"/>
    <property type="evidence" value="ECO:0007669"/>
    <property type="project" value="UniProtKB-KW"/>
</dbReference>
<evidence type="ECO:0000313" key="6">
    <source>
        <dbReference type="EMBL" id="ASJ71086.1"/>
    </source>
</evidence>
<dbReference type="CDD" id="cd00397">
    <property type="entry name" value="DNA_BRE_C"/>
    <property type="match status" value="1"/>
</dbReference>
<evidence type="ECO:0000256" key="2">
    <source>
        <dbReference type="ARBA" id="ARBA00022908"/>
    </source>
</evidence>
<protein>
    <submittedName>
        <fullName evidence="6">Tyrosine recombinase XerD</fullName>
    </submittedName>
</protein>
<sequence>MKRTKHRASDTVHIKGISLRPKPPNGIYVGQFTVNGENFTVSCSSSDLHEAFLNADRKREIKRGQLAGVGRKKTITVDSLCDEFIHFRSLGKPDTVKMFRSMCNRIRGYVQDHLTGEKQTVDRNGNAVPELVGGGDYIHLLTQSEFDSFVRKMQTVFAVGTLRTFLTRVNTMYAYAREEGYAVPDVNFKKHNKTLAEPDLKSRPFTDDEADQILDWLKHSKRSKHNYFKLLILLEQGFRIGEACNLKIADCDTSSGYFTVTRLKKKKAVVTKHTMTQRCAMEIQQYVRSLPKDRVYLFQSRTGGPVKPQSDWFRAAAIACDLNPQHLEKLVCHSARSKYVMDQLENNVTLFKIQQSVGHESSRTTDFYNRLVAHDSSREAAVLKDRLYQERLQHKQQIRMDVRRHVEKLSEI</sequence>
<feature type="domain" description="Tyr recombinase" evidence="5">
    <location>
        <begin position="200"/>
        <end position="382"/>
    </location>
</feature>
<dbReference type="GO" id="GO:0015074">
    <property type="term" value="P:DNA integration"/>
    <property type="evidence" value="ECO:0007669"/>
    <property type="project" value="UniProtKB-KW"/>
</dbReference>
<dbReference type="EMBL" id="CP018632">
    <property type="protein sequence ID" value="ASJ71086.1"/>
    <property type="molecule type" value="Genomic_DNA"/>
</dbReference>
<dbReference type="RefSeq" id="WP_088916564.1">
    <property type="nucleotide sequence ID" value="NZ_CP018632.1"/>
</dbReference>
<dbReference type="PANTHER" id="PTHR30349">
    <property type="entry name" value="PHAGE INTEGRASE-RELATED"/>
    <property type="match status" value="1"/>
</dbReference>
<keyword evidence="2" id="KW-0229">DNA integration</keyword>
<dbReference type="Gene3D" id="1.10.443.10">
    <property type="entry name" value="Intergrase catalytic core"/>
    <property type="match status" value="1"/>
</dbReference>
<comment type="similarity">
    <text evidence="1">Belongs to the 'phage' integrase family.</text>
</comment>
<organism evidence="6 7">
    <name type="scientific">Granulosicoccus antarcticus IMCC3135</name>
    <dbReference type="NCBI Taxonomy" id="1192854"/>
    <lineage>
        <taxon>Bacteria</taxon>
        <taxon>Pseudomonadati</taxon>
        <taxon>Pseudomonadota</taxon>
        <taxon>Gammaproteobacteria</taxon>
        <taxon>Chromatiales</taxon>
        <taxon>Granulosicoccaceae</taxon>
        <taxon>Granulosicoccus</taxon>
    </lineage>
</organism>
<dbReference type="InterPro" id="IPR002104">
    <property type="entry name" value="Integrase_catalytic"/>
</dbReference>
<evidence type="ECO:0000259" key="5">
    <source>
        <dbReference type="PROSITE" id="PS51898"/>
    </source>
</evidence>
<evidence type="ECO:0000313" key="7">
    <source>
        <dbReference type="Proteomes" id="UP000250079"/>
    </source>
</evidence>
<proteinExistence type="inferred from homology"/>
<evidence type="ECO:0000256" key="4">
    <source>
        <dbReference type="ARBA" id="ARBA00023172"/>
    </source>
</evidence>
<dbReference type="AlphaFoldDB" id="A0A2Z2NID0"/>
<evidence type="ECO:0000256" key="1">
    <source>
        <dbReference type="ARBA" id="ARBA00008857"/>
    </source>
</evidence>
<keyword evidence="4" id="KW-0233">DNA recombination</keyword>
<dbReference type="InterPro" id="IPR013762">
    <property type="entry name" value="Integrase-like_cat_sf"/>
</dbReference>
<keyword evidence="7" id="KW-1185">Reference proteome</keyword>
<dbReference type="InterPro" id="IPR011010">
    <property type="entry name" value="DNA_brk_join_enz"/>
</dbReference>